<organism evidence="1 2">
    <name type="scientific">Calycomorphotria hydatis</name>
    <dbReference type="NCBI Taxonomy" id="2528027"/>
    <lineage>
        <taxon>Bacteria</taxon>
        <taxon>Pseudomonadati</taxon>
        <taxon>Planctomycetota</taxon>
        <taxon>Planctomycetia</taxon>
        <taxon>Planctomycetales</taxon>
        <taxon>Planctomycetaceae</taxon>
        <taxon>Calycomorphotria</taxon>
    </lineage>
</organism>
<dbReference type="PROSITE" id="PS51257">
    <property type="entry name" value="PROKAR_LIPOPROTEIN"/>
    <property type="match status" value="1"/>
</dbReference>
<keyword evidence="2" id="KW-1185">Reference proteome</keyword>
<name>A0A517T3V3_9PLAN</name>
<dbReference type="OrthoDB" id="289014at2"/>
<sequence>MTLRITWLLLFTVALIGCQSSDQPPLSKVSGVVTLDGKPLDGVAIQFSPVGGGRPSIGMTDANGSYELTYVRDEMGALHGEHLVKLSKIVAKPGATKEQLETGEYPTMEIIPEKYFEDEAIKVTVEGSSSSIDLELTSG</sequence>
<reference evidence="1 2" key="1">
    <citation type="submission" date="2019-02" db="EMBL/GenBank/DDBJ databases">
        <title>Deep-cultivation of Planctomycetes and their phenomic and genomic characterization uncovers novel biology.</title>
        <authorList>
            <person name="Wiegand S."/>
            <person name="Jogler M."/>
            <person name="Boedeker C."/>
            <person name="Pinto D."/>
            <person name="Vollmers J."/>
            <person name="Rivas-Marin E."/>
            <person name="Kohn T."/>
            <person name="Peeters S.H."/>
            <person name="Heuer A."/>
            <person name="Rast P."/>
            <person name="Oberbeckmann S."/>
            <person name="Bunk B."/>
            <person name="Jeske O."/>
            <person name="Meyerdierks A."/>
            <person name="Storesund J.E."/>
            <person name="Kallscheuer N."/>
            <person name="Luecker S."/>
            <person name="Lage O.M."/>
            <person name="Pohl T."/>
            <person name="Merkel B.J."/>
            <person name="Hornburger P."/>
            <person name="Mueller R.-W."/>
            <person name="Bruemmer F."/>
            <person name="Labrenz M."/>
            <person name="Spormann A.M."/>
            <person name="Op den Camp H."/>
            <person name="Overmann J."/>
            <person name="Amann R."/>
            <person name="Jetten M.S.M."/>
            <person name="Mascher T."/>
            <person name="Medema M.H."/>
            <person name="Devos D.P."/>
            <person name="Kaster A.-K."/>
            <person name="Ovreas L."/>
            <person name="Rohde M."/>
            <person name="Galperin M.Y."/>
            <person name="Jogler C."/>
        </authorList>
    </citation>
    <scope>NUCLEOTIDE SEQUENCE [LARGE SCALE GENOMIC DNA]</scope>
    <source>
        <strain evidence="1 2">V22</strain>
    </source>
</reference>
<dbReference type="EMBL" id="CP036316">
    <property type="protein sequence ID" value="QDT63052.1"/>
    <property type="molecule type" value="Genomic_DNA"/>
</dbReference>
<dbReference type="SUPFAM" id="SSF49464">
    <property type="entry name" value="Carboxypeptidase regulatory domain-like"/>
    <property type="match status" value="1"/>
</dbReference>
<dbReference type="InterPro" id="IPR008969">
    <property type="entry name" value="CarboxyPept-like_regulatory"/>
</dbReference>
<dbReference type="AlphaFoldDB" id="A0A517T3V3"/>
<evidence type="ECO:0008006" key="3">
    <source>
        <dbReference type="Google" id="ProtNLM"/>
    </source>
</evidence>
<dbReference type="Proteomes" id="UP000319976">
    <property type="component" value="Chromosome"/>
</dbReference>
<accession>A0A517T3V3</accession>
<evidence type="ECO:0000313" key="2">
    <source>
        <dbReference type="Proteomes" id="UP000319976"/>
    </source>
</evidence>
<proteinExistence type="predicted"/>
<dbReference type="RefSeq" id="WP_145259064.1">
    <property type="nucleotide sequence ID" value="NZ_CP036316.1"/>
</dbReference>
<gene>
    <name evidence="1" type="ORF">V22_02510</name>
</gene>
<protein>
    <recommendedName>
        <fullName evidence="3">Carboxypeptidase regulatory-like domain-containing protein</fullName>
    </recommendedName>
</protein>
<evidence type="ECO:0000313" key="1">
    <source>
        <dbReference type="EMBL" id="QDT63052.1"/>
    </source>
</evidence>
<dbReference type="KEGG" id="chya:V22_02510"/>